<keyword evidence="2 5" id="KW-0227">DNA damage</keyword>
<dbReference type="PANTHER" id="PTHR10429:SF0">
    <property type="entry name" value="DNA-3-METHYLADENINE GLYCOSYLASE"/>
    <property type="match status" value="1"/>
</dbReference>
<keyword evidence="4 5" id="KW-0234">DNA repair</keyword>
<dbReference type="Gene3D" id="3.10.300.10">
    <property type="entry name" value="Methylpurine-DNA glycosylase (MPG)"/>
    <property type="match status" value="1"/>
</dbReference>
<evidence type="ECO:0000256" key="1">
    <source>
        <dbReference type="ARBA" id="ARBA00009232"/>
    </source>
</evidence>
<dbReference type="InterPro" id="IPR011034">
    <property type="entry name" value="Formyl_transferase-like_C_sf"/>
</dbReference>
<dbReference type="GO" id="GO:0003905">
    <property type="term" value="F:alkylbase DNA N-glycosylase activity"/>
    <property type="evidence" value="ECO:0007669"/>
    <property type="project" value="InterPro"/>
</dbReference>
<evidence type="ECO:0000256" key="2">
    <source>
        <dbReference type="ARBA" id="ARBA00022763"/>
    </source>
</evidence>
<dbReference type="GO" id="GO:0006284">
    <property type="term" value="P:base-excision repair"/>
    <property type="evidence" value="ECO:0007669"/>
    <property type="project" value="InterPro"/>
</dbReference>
<dbReference type="CDD" id="cd00540">
    <property type="entry name" value="AAG"/>
    <property type="match status" value="1"/>
</dbReference>
<dbReference type="GO" id="GO:0003677">
    <property type="term" value="F:DNA binding"/>
    <property type="evidence" value="ECO:0007669"/>
    <property type="project" value="InterPro"/>
</dbReference>
<dbReference type="NCBIfam" id="TIGR00567">
    <property type="entry name" value="3mg"/>
    <property type="match status" value="1"/>
</dbReference>
<dbReference type="HAMAP" id="MF_00527">
    <property type="entry name" value="3MGH"/>
    <property type="match status" value="1"/>
</dbReference>
<keyword evidence="6" id="KW-0326">Glycosidase</keyword>
<dbReference type="PANTHER" id="PTHR10429">
    <property type="entry name" value="DNA-3-METHYLADENINE GLYCOSYLASE"/>
    <property type="match status" value="1"/>
</dbReference>
<dbReference type="InterPro" id="IPR003180">
    <property type="entry name" value="MPG"/>
</dbReference>
<evidence type="ECO:0000313" key="6">
    <source>
        <dbReference type="EMBL" id="AGC72528.1"/>
    </source>
</evidence>
<proteinExistence type="inferred from homology"/>
<keyword evidence="3 5" id="KW-0378">Hydrolase</keyword>
<sequence>MEQLAASLLNKILVRDDGRAGRIVEVEAYGGESDPASHAWRGRRTRNETMFGRAGLLYVYRSYGVHWCMNVVLGERDVAAAALVRAVEPIAGQDQMAAVRPLVRRPVDICNGPGKLGAALGIDAGFDGIDLLEPSSPMTLQSDGMDPPDQMLVTTRVGISRATDRRWRFAVAGNPWVSKGRPAGDD</sequence>
<organism evidence="6">
    <name type="scientific">uncultured bacterium A1Q1_fos_862</name>
    <dbReference type="NCBI Taxonomy" id="1256590"/>
    <lineage>
        <taxon>Bacteria</taxon>
        <taxon>environmental samples</taxon>
    </lineage>
</organism>
<dbReference type="InterPro" id="IPR036995">
    <property type="entry name" value="MPG_sf"/>
</dbReference>
<evidence type="ECO:0000256" key="5">
    <source>
        <dbReference type="HAMAP-Rule" id="MF_00527"/>
    </source>
</evidence>
<comment type="similarity">
    <text evidence="1 5">Belongs to the DNA glycosylase MPG family.</text>
</comment>
<dbReference type="EC" id="3.2.2.-" evidence="5"/>
<dbReference type="SUPFAM" id="SSF50486">
    <property type="entry name" value="FMT C-terminal domain-like"/>
    <property type="match status" value="1"/>
</dbReference>
<name>L7VZK4_9BACT</name>
<dbReference type="NCBIfam" id="NF002003">
    <property type="entry name" value="PRK00802.1-3"/>
    <property type="match status" value="1"/>
</dbReference>
<evidence type="ECO:0000256" key="4">
    <source>
        <dbReference type="ARBA" id="ARBA00023204"/>
    </source>
</evidence>
<dbReference type="EMBL" id="JX649905">
    <property type="protein sequence ID" value="AGC72528.1"/>
    <property type="molecule type" value="Genomic_DNA"/>
</dbReference>
<evidence type="ECO:0000256" key="3">
    <source>
        <dbReference type="ARBA" id="ARBA00022801"/>
    </source>
</evidence>
<accession>L7VZK4</accession>
<dbReference type="Pfam" id="PF02245">
    <property type="entry name" value="Pur_DNA_glyco"/>
    <property type="match status" value="1"/>
</dbReference>
<protein>
    <recommendedName>
        <fullName evidence="5">Putative 3-methyladenine DNA glycosylase</fullName>
        <ecNumber evidence="5">3.2.2.-</ecNumber>
    </recommendedName>
</protein>
<reference evidence="6" key="1">
    <citation type="submission" date="2012-09" db="EMBL/GenBank/DDBJ databases">
        <title>Metagenomic Characterization of a Microbial Community in Wastewater Detects High Levels of Antibiotic Resistance.</title>
        <authorList>
            <person name="Abrams M."/>
            <person name="Caldwell A."/>
            <person name="Vandaei E."/>
            <person name="Lee W."/>
            <person name="Perrott J."/>
            <person name="Khan S.Y."/>
            <person name="Ta J."/>
            <person name="Romero D."/>
            <person name="Nguyen V."/>
            <person name="Pourmand N."/>
            <person name="Ouverney C.C."/>
        </authorList>
    </citation>
    <scope>NUCLEOTIDE SEQUENCE</scope>
</reference>
<dbReference type="AlphaFoldDB" id="L7VZK4"/>